<keyword evidence="1" id="KW-0732">Signal</keyword>
<accession>A0A2M4B666</accession>
<protein>
    <submittedName>
        <fullName evidence="2">Putative secreted protein</fullName>
    </submittedName>
</protein>
<dbReference type="EMBL" id="GGFK01014987">
    <property type="protein sequence ID" value="MBW48308.1"/>
    <property type="molecule type" value="Transcribed_RNA"/>
</dbReference>
<reference evidence="2" key="1">
    <citation type="submission" date="2018-01" db="EMBL/GenBank/DDBJ databases">
        <title>An insight into the sialome of Amazonian anophelines.</title>
        <authorList>
            <person name="Ribeiro J.M."/>
            <person name="Scarpassa V."/>
            <person name="Calvo E."/>
        </authorList>
    </citation>
    <scope>NUCLEOTIDE SEQUENCE</scope>
    <source>
        <tissue evidence="2">Salivary glands</tissue>
    </source>
</reference>
<feature type="signal peptide" evidence="1">
    <location>
        <begin position="1"/>
        <end position="25"/>
    </location>
</feature>
<dbReference type="AlphaFoldDB" id="A0A2M4B666"/>
<name>A0A2M4B666_9DIPT</name>
<proteinExistence type="predicted"/>
<organism evidence="2">
    <name type="scientific">Anopheles triannulatus</name>
    <dbReference type="NCBI Taxonomy" id="58253"/>
    <lineage>
        <taxon>Eukaryota</taxon>
        <taxon>Metazoa</taxon>
        <taxon>Ecdysozoa</taxon>
        <taxon>Arthropoda</taxon>
        <taxon>Hexapoda</taxon>
        <taxon>Insecta</taxon>
        <taxon>Pterygota</taxon>
        <taxon>Neoptera</taxon>
        <taxon>Endopterygota</taxon>
        <taxon>Diptera</taxon>
        <taxon>Nematocera</taxon>
        <taxon>Culicoidea</taxon>
        <taxon>Culicidae</taxon>
        <taxon>Anophelinae</taxon>
        <taxon>Anopheles</taxon>
    </lineage>
</organism>
<evidence type="ECO:0000256" key="1">
    <source>
        <dbReference type="SAM" id="SignalP"/>
    </source>
</evidence>
<feature type="chain" id="PRO_5014753256" evidence="1">
    <location>
        <begin position="26"/>
        <end position="81"/>
    </location>
</feature>
<evidence type="ECO:0000313" key="2">
    <source>
        <dbReference type="EMBL" id="MBW48308.1"/>
    </source>
</evidence>
<sequence length="81" mass="9210">MPRCRRKKKSINLFISVVYFGESAAVEVEVAAADPKKRYKRITLVESWPGSEPSSEEVHHFPSNMMAKHGSTFLIRLELCS</sequence>